<dbReference type="EMBL" id="PFHJ01000002">
    <property type="protein sequence ID" value="PIW91648.1"/>
    <property type="molecule type" value="Genomic_DNA"/>
</dbReference>
<dbReference type="PROSITE" id="PS50172">
    <property type="entry name" value="BRCT"/>
    <property type="match status" value="1"/>
</dbReference>
<dbReference type="NCBIfam" id="TIGR00575">
    <property type="entry name" value="dnlj"/>
    <property type="match status" value="1"/>
</dbReference>
<keyword evidence="7 14" id="KW-0227">DNA damage</keyword>
<dbReference type="PROSITE" id="PS01056">
    <property type="entry name" value="DNA_LIGASE_N2"/>
    <property type="match status" value="1"/>
</dbReference>
<dbReference type="GO" id="GO:0006281">
    <property type="term" value="P:DNA repair"/>
    <property type="evidence" value="ECO:0007669"/>
    <property type="project" value="UniProtKB-KW"/>
</dbReference>
<dbReference type="PANTHER" id="PTHR23389:SF9">
    <property type="entry name" value="DNA LIGASE"/>
    <property type="match status" value="1"/>
</dbReference>
<dbReference type="InterPro" id="IPR003583">
    <property type="entry name" value="Hlx-hairpin-Hlx_DNA-bd_motif"/>
</dbReference>
<evidence type="ECO:0000256" key="11">
    <source>
        <dbReference type="ARBA" id="ARBA00023204"/>
    </source>
</evidence>
<protein>
    <recommendedName>
        <fullName evidence="3 14">DNA ligase</fullName>
        <ecNumber evidence="2 14">6.5.1.2</ecNumber>
    </recommendedName>
    <alternativeName>
        <fullName evidence="14">Polydeoxyribonucleotide synthase [NAD(+)]</fullName>
    </alternativeName>
</protein>
<evidence type="ECO:0000256" key="3">
    <source>
        <dbReference type="ARBA" id="ARBA00013308"/>
    </source>
</evidence>
<dbReference type="SMART" id="SM00532">
    <property type="entry name" value="LIGANc"/>
    <property type="match status" value="1"/>
</dbReference>
<feature type="binding site" evidence="14">
    <location>
        <position position="432"/>
    </location>
    <ligand>
        <name>Zn(2+)</name>
        <dbReference type="ChEBI" id="CHEBI:29105"/>
    </ligand>
</feature>
<feature type="binding site" evidence="14">
    <location>
        <position position="117"/>
    </location>
    <ligand>
        <name>NAD(+)</name>
        <dbReference type="ChEBI" id="CHEBI:57540"/>
    </ligand>
</feature>
<comment type="caution">
    <text evidence="14">Lacks conserved residue(s) required for the propagation of feature annotation.</text>
</comment>
<feature type="domain" description="BRCT" evidence="15">
    <location>
        <begin position="623"/>
        <end position="700"/>
    </location>
</feature>
<feature type="active site" description="N6-AMP-lysine intermediate" evidence="14">
    <location>
        <position position="119"/>
    </location>
</feature>
<dbReference type="AlphaFoldDB" id="A0A2H9N222"/>
<comment type="function">
    <text evidence="1 14">DNA ligase that catalyzes the formation of phosphodiester linkages between 5'-phosphoryl and 3'-hydroxyl groups in double-stranded DNA using NAD as a coenzyme and as the energy source for the reaction. It is essential for DNA replication and repair of damaged DNA.</text>
</comment>
<dbReference type="InterPro" id="IPR001357">
    <property type="entry name" value="BRCT_dom"/>
</dbReference>
<evidence type="ECO:0000256" key="10">
    <source>
        <dbReference type="ARBA" id="ARBA00023027"/>
    </source>
</evidence>
<evidence type="ECO:0000256" key="7">
    <source>
        <dbReference type="ARBA" id="ARBA00022763"/>
    </source>
</evidence>
<keyword evidence="14" id="KW-0464">Manganese</keyword>
<evidence type="ECO:0000256" key="4">
    <source>
        <dbReference type="ARBA" id="ARBA00022598"/>
    </source>
</evidence>
<keyword evidence="6 14" id="KW-0479">Metal-binding</keyword>
<dbReference type="SUPFAM" id="SSF47781">
    <property type="entry name" value="RuvA domain 2-like"/>
    <property type="match status" value="1"/>
</dbReference>
<dbReference type="NCBIfam" id="NF005932">
    <property type="entry name" value="PRK07956.1"/>
    <property type="match status" value="1"/>
</dbReference>
<evidence type="ECO:0000256" key="2">
    <source>
        <dbReference type="ARBA" id="ARBA00012722"/>
    </source>
</evidence>
<dbReference type="GO" id="GO:0003677">
    <property type="term" value="F:DNA binding"/>
    <property type="evidence" value="ECO:0007669"/>
    <property type="project" value="InterPro"/>
</dbReference>
<dbReference type="PIRSF" id="PIRSF001604">
    <property type="entry name" value="LigA"/>
    <property type="match status" value="1"/>
</dbReference>
<evidence type="ECO:0000256" key="9">
    <source>
        <dbReference type="ARBA" id="ARBA00022842"/>
    </source>
</evidence>
<evidence type="ECO:0000256" key="5">
    <source>
        <dbReference type="ARBA" id="ARBA00022705"/>
    </source>
</evidence>
<keyword evidence="4 14" id="KW-0436">Ligase</keyword>
<feature type="binding site" evidence="14">
    <location>
        <position position="198"/>
    </location>
    <ligand>
        <name>NAD(+)</name>
        <dbReference type="ChEBI" id="CHEBI:57540"/>
    </ligand>
</feature>
<dbReference type="InterPro" id="IPR004150">
    <property type="entry name" value="NAD_DNA_ligase_OB"/>
</dbReference>
<dbReference type="GO" id="GO:0006260">
    <property type="term" value="P:DNA replication"/>
    <property type="evidence" value="ECO:0007669"/>
    <property type="project" value="UniProtKB-KW"/>
</dbReference>
<dbReference type="InterPro" id="IPR004149">
    <property type="entry name" value="Znf_DNAligase_C4"/>
</dbReference>
<sequence length="700" mass="79299">MINMTKEEAKKRIEKLKKVINYHRYLYHVLNRQEISDAALDSLKHELYQLEKIYPEFITPDSPTQRVAGKPLEGFKKVSHALLMLSMEDVFSEKELRDWEDYLKRLVPSVVDEYFAELKIDGFAISLIYENGLFSCGSTRGDGKIGEDVTSNLKTIESIPLKLELHRKIEKGRVDETKVSSPPFARLRLPRVIEVRGEVYMDKREFEKFNEEQRKKGLPTFANPRNLAAGSIRQLDPKLAASRPLKFLAYGINTNLGQKKHSEEHQILPILGFKTDPGKICQNLNEIIEFWREISKKRETLPFLIDGVVVNINDNALFQKLGVVGKSPRGCRAFKFSPKQATTIIEAISVQVGRTGAITPVAHLKPVQVGGVTITRATLHNEDEIKRLGVKIGDTVIVGRAGDVIPDVIQVLPELRTGKEKGFRLPRNCPVCGSKLMKPEGEVVWRCPDSNCPARKRESLYHFTSKKAFDIVGLGPKIIDQLMDENLISQAPDIFELKEGDLIPLERFAEKKAKNIIEAIEKSKKISLAHFIFSLGIRHVGEETAIDLANYLSSVSEDGDEMKFHRLGSIEKLKKTTKEELERIPDVGPEVSESIYKWFRQKRNQKLIHDLLRVGVKILLPEKVSKKLIGKTFVLTGSLETMTRDEAKEKIRLLGGEISETVSKKTDYVILGKEPGSKFEKAKELGVKTISEKEFLNMLK</sequence>
<evidence type="ECO:0000256" key="13">
    <source>
        <dbReference type="ARBA" id="ARBA00060881"/>
    </source>
</evidence>
<dbReference type="CDD" id="cd00114">
    <property type="entry name" value="LIGANc"/>
    <property type="match status" value="1"/>
</dbReference>
<dbReference type="Pfam" id="PF12826">
    <property type="entry name" value="HHH_2"/>
    <property type="match status" value="1"/>
</dbReference>
<comment type="cofactor">
    <cofactor evidence="14">
        <name>Mg(2+)</name>
        <dbReference type="ChEBI" id="CHEBI:18420"/>
    </cofactor>
    <cofactor evidence="14">
        <name>Mn(2+)</name>
        <dbReference type="ChEBI" id="CHEBI:29035"/>
    </cofactor>
</comment>
<feature type="binding site" evidence="14">
    <location>
        <position position="452"/>
    </location>
    <ligand>
        <name>Zn(2+)</name>
        <dbReference type="ChEBI" id="CHEBI:29105"/>
    </ligand>
</feature>
<evidence type="ECO:0000256" key="12">
    <source>
        <dbReference type="ARBA" id="ARBA00034005"/>
    </source>
</evidence>
<evidence type="ECO:0000259" key="15">
    <source>
        <dbReference type="PROSITE" id="PS50172"/>
    </source>
</evidence>
<evidence type="ECO:0000256" key="8">
    <source>
        <dbReference type="ARBA" id="ARBA00022833"/>
    </source>
</evidence>
<feature type="binding site" evidence="14">
    <location>
        <position position="429"/>
    </location>
    <ligand>
        <name>Zn(2+)</name>
        <dbReference type="ChEBI" id="CHEBI:29105"/>
    </ligand>
</feature>
<reference evidence="17" key="1">
    <citation type="submission" date="2017-09" db="EMBL/GenBank/DDBJ databases">
        <title>Depth-based differentiation of microbial function through sediment-hosted aquifers and enrichment of novel symbionts in the deep terrestrial subsurface.</title>
        <authorList>
            <person name="Probst A.J."/>
            <person name="Ladd B."/>
            <person name="Jarett J.K."/>
            <person name="Geller-Mcgrath D.E."/>
            <person name="Sieber C.M.K."/>
            <person name="Emerson J.B."/>
            <person name="Anantharaman K."/>
            <person name="Thomas B.C."/>
            <person name="Malmstrom R."/>
            <person name="Stieglmeier M."/>
            <person name="Klingl A."/>
            <person name="Woyke T."/>
            <person name="Ryan C.M."/>
            <person name="Banfield J.F."/>
        </authorList>
    </citation>
    <scope>NUCLEOTIDE SEQUENCE [LARGE SCALE GENOMIC DNA]</scope>
</reference>
<dbReference type="SMART" id="SM00278">
    <property type="entry name" value="HhH1"/>
    <property type="match status" value="4"/>
</dbReference>
<dbReference type="Gene3D" id="1.10.150.20">
    <property type="entry name" value="5' to 3' exonuclease, C-terminal subdomain"/>
    <property type="match status" value="2"/>
</dbReference>
<evidence type="ECO:0000256" key="1">
    <source>
        <dbReference type="ARBA" id="ARBA00004067"/>
    </source>
</evidence>
<evidence type="ECO:0000256" key="14">
    <source>
        <dbReference type="HAMAP-Rule" id="MF_01588"/>
    </source>
</evidence>
<dbReference type="InterPro" id="IPR001679">
    <property type="entry name" value="DNA_ligase"/>
</dbReference>
<dbReference type="Pfam" id="PF01653">
    <property type="entry name" value="DNA_ligase_aden"/>
    <property type="match status" value="1"/>
</dbReference>
<dbReference type="SUPFAM" id="SSF52113">
    <property type="entry name" value="BRCT domain"/>
    <property type="match status" value="1"/>
</dbReference>
<dbReference type="FunFam" id="2.40.50.140:FF:000012">
    <property type="entry name" value="DNA ligase"/>
    <property type="match status" value="1"/>
</dbReference>
<dbReference type="Proteomes" id="UP000236840">
    <property type="component" value="Unassembled WGS sequence"/>
</dbReference>
<dbReference type="InterPro" id="IPR010994">
    <property type="entry name" value="RuvA_2-like"/>
</dbReference>
<dbReference type="EC" id="6.5.1.2" evidence="2 14"/>
<dbReference type="Gene3D" id="2.40.50.140">
    <property type="entry name" value="Nucleic acid-binding proteins"/>
    <property type="match status" value="1"/>
</dbReference>
<comment type="catalytic activity">
    <reaction evidence="12 14">
        <text>NAD(+) + (deoxyribonucleotide)n-3'-hydroxyl + 5'-phospho-(deoxyribonucleotide)m = (deoxyribonucleotide)n+m + AMP + beta-nicotinamide D-nucleotide.</text>
        <dbReference type="EC" id="6.5.1.2"/>
    </reaction>
</comment>
<evidence type="ECO:0000256" key="6">
    <source>
        <dbReference type="ARBA" id="ARBA00022723"/>
    </source>
</evidence>
<keyword evidence="8 14" id="KW-0862">Zinc</keyword>
<dbReference type="Pfam" id="PF03120">
    <property type="entry name" value="OB_DNA_ligase"/>
    <property type="match status" value="1"/>
</dbReference>
<dbReference type="InterPro" id="IPR041663">
    <property type="entry name" value="DisA/LigA_HHH"/>
</dbReference>
<dbReference type="InterPro" id="IPR013840">
    <property type="entry name" value="DNAligase_N"/>
</dbReference>
<dbReference type="InterPro" id="IPR013839">
    <property type="entry name" value="DNAligase_adenylation"/>
</dbReference>
<dbReference type="CDD" id="cd17748">
    <property type="entry name" value="BRCT_DNA_ligase_like"/>
    <property type="match status" value="1"/>
</dbReference>
<dbReference type="Pfam" id="PF03119">
    <property type="entry name" value="DNA_ligase_ZBD"/>
    <property type="match status" value="1"/>
</dbReference>
<dbReference type="FunFam" id="1.10.150.20:FF:000007">
    <property type="entry name" value="DNA ligase"/>
    <property type="match status" value="1"/>
</dbReference>
<dbReference type="Gene3D" id="1.10.287.610">
    <property type="entry name" value="Helix hairpin bin"/>
    <property type="match status" value="1"/>
</dbReference>
<dbReference type="Gene3D" id="3.30.470.30">
    <property type="entry name" value="DNA ligase/mRNA capping enzyme"/>
    <property type="match status" value="1"/>
</dbReference>
<gene>
    <name evidence="14" type="primary">ligA</name>
    <name evidence="16" type="ORF">COZ90_00080</name>
</gene>
<dbReference type="HAMAP" id="MF_01588">
    <property type="entry name" value="DNA_ligase_A"/>
    <property type="match status" value="1"/>
</dbReference>
<organism evidence="16 17">
    <name type="scientific">Candidatus Nealsonbacteria bacterium CG_4_8_14_3_um_filter_37_36</name>
    <dbReference type="NCBI Taxonomy" id="1974688"/>
    <lineage>
        <taxon>Bacteria</taxon>
        <taxon>Candidatus Nealsoniibacteriota</taxon>
    </lineage>
</organism>
<comment type="similarity">
    <text evidence="13 14">Belongs to the NAD-dependent DNA ligase family. LigA subfamily.</text>
</comment>
<accession>A0A2H9N222</accession>
<proteinExistence type="inferred from homology"/>
<dbReference type="Pfam" id="PF00533">
    <property type="entry name" value="BRCT"/>
    <property type="match status" value="1"/>
</dbReference>
<dbReference type="InterPro" id="IPR012340">
    <property type="entry name" value="NA-bd_OB-fold"/>
</dbReference>
<dbReference type="SUPFAM" id="SSF56091">
    <property type="entry name" value="DNA ligase/mRNA capping enzyme, catalytic domain"/>
    <property type="match status" value="1"/>
</dbReference>
<keyword evidence="9 14" id="KW-0460">Magnesium</keyword>
<keyword evidence="11 14" id="KW-0234">DNA repair</keyword>
<evidence type="ECO:0000313" key="16">
    <source>
        <dbReference type="EMBL" id="PIW91648.1"/>
    </source>
</evidence>
<feature type="binding site" evidence="14">
    <location>
        <begin position="86"/>
        <end position="87"/>
    </location>
    <ligand>
        <name>NAD(+)</name>
        <dbReference type="ChEBI" id="CHEBI:57540"/>
    </ligand>
</feature>
<dbReference type="GO" id="GO:0046872">
    <property type="term" value="F:metal ion binding"/>
    <property type="evidence" value="ECO:0007669"/>
    <property type="project" value="UniProtKB-KW"/>
</dbReference>
<dbReference type="InterPro" id="IPR033136">
    <property type="entry name" value="DNA_ligase_CS"/>
</dbReference>
<name>A0A2H9N222_9BACT</name>
<dbReference type="Gene3D" id="6.20.10.30">
    <property type="match status" value="1"/>
</dbReference>
<comment type="caution">
    <text evidence="16">The sequence shown here is derived from an EMBL/GenBank/DDBJ whole genome shotgun (WGS) entry which is preliminary data.</text>
</comment>
<keyword evidence="5 14" id="KW-0235">DNA replication</keyword>
<dbReference type="PANTHER" id="PTHR23389">
    <property type="entry name" value="CHROMOSOME TRANSMISSION FIDELITY FACTOR 18"/>
    <property type="match status" value="1"/>
</dbReference>
<evidence type="ECO:0000313" key="17">
    <source>
        <dbReference type="Proteomes" id="UP000236840"/>
    </source>
</evidence>
<feature type="binding site" evidence="14">
    <location>
        <position position="140"/>
    </location>
    <ligand>
        <name>NAD(+)</name>
        <dbReference type="ChEBI" id="CHEBI:57540"/>
    </ligand>
</feature>
<dbReference type="GO" id="GO:0003911">
    <property type="term" value="F:DNA ligase (NAD+) activity"/>
    <property type="evidence" value="ECO:0007669"/>
    <property type="project" value="UniProtKB-UniRule"/>
</dbReference>
<dbReference type="SUPFAM" id="SSF50249">
    <property type="entry name" value="Nucleic acid-binding proteins"/>
    <property type="match status" value="1"/>
</dbReference>
<feature type="binding site" evidence="14">
    <location>
        <position position="335"/>
    </location>
    <ligand>
        <name>NAD(+)</name>
        <dbReference type="ChEBI" id="CHEBI:57540"/>
    </ligand>
</feature>
<dbReference type="InterPro" id="IPR036420">
    <property type="entry name" value="BRCT_dom_sf"/>
</dbReference>
<dbReference type="GO" id="GO:0005829">
    <property type="term" value="C:cytosol"/>
    <property type="evidence" value="ECO:0007669"/>
    <property type="project" value="TreeGrafter"/>
</dbReference>
<keyword evidence="10 14" id="KW-0520">NAD</keyword>
<dbReference type="Gene3D" id="3.40.50.10190">
    <property type="entry name" value="BRCT domain"/>
    <property type="match status" value="1"/>
</dbReference>
<dbReference type="SMART" id="SM00292">
    <property type="entry name" value="BRCT"/>
    <property type="match status" value="1"/>
</dbReference>